<feature type="region of interest" description="Disordered" evidence="1">
    <location>
        <begin position="95"/>
        <end position="142"/>
    </location>
</feature>
<name>A0ABR1FMG1_AURAN</name>
<evidence type="ECO:0000256" key="1">
    <source>
        <dbReference type="SAM" id="MobiDB-lite"/>
    </source>
</evidence>
<evidence type="ECO:0000313" key="4">
    <source>
        <dbReference type="Proteomes" id="UP001363151"/>
    </source>
</evidence>
<organism evidence="3 4">
    <name type="scientific">Aureococcus anophagefferens</name>
    <name type="common">Harmful bloom alga</name>
    <dbReference type="NCBI Taxonomy" id="44056"/>
    <lineage>
        <taxon>Eukaryota</taxon>
        <taxon>Sar</taxon>
        <taxon>Stramenopiles</taxon>
        <taxon>Ochrophyta</taxon>
        <taxon>Pelagophyceae</taxon>
        <taxon>Pelagomonadales</taxon>
        <taxon>Pelagomonadaceae</taxon>
        <taxon>Aureococcus</taxon>
    </lineage>
</organism>
<dbReference type="Gene3D" id="3.40.50.360">
    <property type="match status" value="1"/>
</dbReference>
<feature type="region of interest" description="Disordered" evidence="1">
    <location>
        <begin position="187"/>
        <end position="216"/>
    </location>
</feature>
<feature type="domain" description="NADPH-dependent FMN reductase-like" evidence="2">
    <location>
        <begin position="5"/>
        <end position="94"/>
    </location>
</feature>
<feature type="compositionally biased region" description="Basic residues" evidence="1">
    <location>
        <begin position="196"/>
        <end position="216"/>
    </location>
</feature>
<sequence length="216" mass="23483">MRPLRVALLLGSTRDGPPRPLLGRRVGKYVEEAIARKGHAVDVVDPAVVDLPLTPFQPHFTYRDPPAPLQALAETFAACDALVACTPEYNHAAPVAGAAPTCSTTSARRSSPSSRRSSCPTRRASGAAFAPPTRFGRSSRSSRAASFAMIHVPKAGEAFDEDGAPREDADRWAQYADRGVAQLEWWATARESTGRRSTRQRARQRSPRRRRSGTPP</sequence>
<dbReference type="SUPFAM" id="SSF52218">
    <property type="entry name" value="Flavoproteins"/>
    <property type="match status" value="1"/>
</dbReference>
<proteinExistence type="predicted"/>
<evidence type="ECO:0000313" key="3">
    <source>
        <dbReference type="EMBL" id="KAK7233558.1"/>
    </source>
</evidence>
<reference evidence="3 4" key="1">
    <citation type="submission" date="2024-03" db="EMBL/GenBank/DDBJ databases">
        <title>Aureococcus anophagefferens CCMP1851 and Kratosvirus quantuckense: Draft genome of a second virus-susceptible host strain in the model system.</title>
        <authorList>
            <person name="Chase E."/>
            <person name="Truchon A.R."/>
            <person name="Schepens W."/>
            <person name="Wilhelm S.W."/>
        </authorList>
    </citation>
    <scope>NUCLEOTIDE SEQUENCE [LARGE SCALE GENOMIC DNA]</scope>
    <source>
        <strain evidence="3 4">CCMP1851</strain>
    </source>
</reference>
<comment type="caution">
    <text evidence="3">The sequence shown here is derived from an EMBL/GenBank/DDBJ whole genome shotgun (WGS) entry which is preliminary data.</text>
</comment>
<feature type="compositionally biased region" description="Low complexity" evidence="1">
    <location>
        <begin position="98"/>
        <end position="125"/>
    </location>
</feature>
<dbReference type="InterPro" id="IPR005025">
    <property type="entry name" value="FMN_Rdtase-like_dom"/>
</dbReference>
<dbReference type="Proteomes" id="UP001363151">
    <property type="component" value="Unassembled WGS sequence"/>
</dbReference>
<gene>
    <name evidence="3" type="ORF">SO694_00107036</name>
</gene>
<dbReference type="InterPro" id="IPR029039">
    <property type="entry name" value="Flavoprotein-like_sf"/>
</dbReference>
<dbReference type="Pfam" id="PF03358">
    <property type="entry name" value="FMN_red"/>
    <property type="match status" value="1"/>
</dbReference>
<protein>
    <submittedName>
        <fullName evidence="3">NADPH-dependent FMN reductase</fullName>
    </submittedName>
</protein>
<accession>A0ABR1FMG1</accession>
<keyword evidence="4" id="KW-1185">Reference proteome</keyword>
<evidence type="ECO:0000259" key="2">
    <source>
        <dbReference type="Pfam" id="PF03358"/>
    </source>
</evidence>
<dbReference type="EMBL" id="JBBJCI010000358">
    <property type="protein sequence ID" value="KAK7233558.1"/>
    <property type="molecule type" value="Genomic_DNA"/>
</dbReference>